<name>A0AAU6VZK1_9VIRU</name>
<organism evidence="2">
    <name type="scientific">Pseudomonas phage Lyrsu03</name>
    <dbReference type="NCBI Taxonomy" id="3138537"/>
    <lineage>
        <taxon>Viruses</taxon>
    </lineage>
</organism>
<evidence type="ECO:0000256" key="1">
    <source>
        <dbReference type="SAM" id="MobiDB-lite"/>
    </source>
</evidence>
<feature type="region of interest" description="Disordered" evidence="1">
    <location>
        <begin position="1"/>
        <end position="100"/>
    </location>
</feature>
<evidence type="ECO:0008006" key="3">
    <source>
        <dbReference type="Google" id="ProtNLM"/>
    </source>
</evidence>
<sequence length="342" mass="38599">MAGEQQVLTPETAAAVFEEQMDDNGFLPGDEDYEGPEPVEETEDDAAEPTEPDESAEGGDNESEEEEEGNEEEAEGEEPEEESEESPGLDEEKTLIDIDIDGETYEVNLVELKSGYLRQEEYTKRLAEIDTKRAEVEEQLSQREVDLNRELELAQVMITGDLRKYDQVDWNRLKTEDPAQYQALRLEAVEAKERVDAIAGRRAQIDAMRAKAEQLKHEAYVKRQIEIAEKLIPDFRTEEFRKTIVKYGESVGYTEGEILGMSDARQLLLLNQARLYSEGQVRRKEALEKKVPENLPPVVKSGAPKAKNSDAKTKAKATGRRFAEEKSVEAAAAHFMNIVDLD</sequence>
<feature type="region of interest" description="Disordered" evidence="1">
    <location>
        <begin position="292"/>
        <end position="320"/>
    </location>
</feature>
<accession>A0AAU6VZK1</accession>
<protein>
    <recommendedName>
        <fullName evidence="3">Scaffolding protein</fullName>
    </recommendedName>
</protein>
<evidence type="ECO:0000313" key="2">
    <source>
        <dbReference type="EMBL" id="XAI69806.1"/>
    </source>
</evidence>
<proteinExistence type="predicted"/>
<reference evidence="2" key="1">
    <citation type="journal article" date="2024" name="J. Gen. Virol.">
        <title>Novel phages of Pseudomonas syringae unveil numerous potential auxiliary metabolic genes.</title>
        <authorList>
            <person name="Feltin C."/>
            <person name="Garneau J.R."/>
            <person name="Morris C.E."/>
            <person name="Berard A."/>
            <person name="Torres-Barcelo C."/>
        </authorList>
    </citation>
    <scope>NUCLEOTIDE SEQUENCE</scope>
</reference>
<dbReference type="EMBL" id="PP179314">
    <property type="protein sequence ID" value="XAI69806.1"/>
    <property type="molecule type" value="Genomic_DNA"/>
</dbReference>
<gene>
    <name evidence="2" type="ORF">Lyrsu03_00008</name>
</gene>
<feature type="compositionally biased region" description="Acidic residues" evidence="1">
    <location>
        <begin position="29"/>
        <end position="89"/>
    </location>
</feature>